<feature type="transmembrane region" description="Helical" evidence="8">
    <location>
        <begin position="176"/>
        <end position="207"/>
    </location>
</feature>
<keyword evidence="2 8" id="KW-1003">Cell membrane</keyword>
<name>A0A195DA54_9HYME</name>
<keyword evidence="10" id="KW-1185">Reference proteome</keyword>
<evidence type="ECO:0000256" key="1">
    <source>
        <dbReference type="ARBA" id="ARBA00004651"/>
    </source>
</evidence>
<dbReference type="GO" id="GO:0008049">
    <property type="term" value="P:male courtship behavior"/>
    <property type="evidence" value="ECO:0007669"/>
    <property type="project" value="TreeGrafter"/>
</dbReference>
<keyword evidence="3 8" id="KW-0812">Transmembrane</keyword>
<evidence type="ECO:0000256" key="2">
    <source>
        <dbReference type="ARBA" id="ARBA00022475"/>
    </source>
</evidence>
<dbReference type="PANTHER" id="PTHR21143">
    <property type="entry name" value="INVERTEBRATE GUSTATORY RECEPTOR"/>
    <property type="match status" value="1"/>
</dbReference>
<comment type="function">
    <text evidence="8">Gustatory receptor which mediates acceptance or avoidance behavior, depending on its substrates.</text>
</comment>
<dbReference type="GO" id="GO:0005886">
    <property type="term" value="C:plasma membrane"/>
    <property type="evidence" value="ECO:0007669"/>
    <property type="project" value="UniProtKB-SubCell"/>
</dbReference>
<protein>
    <recommendedName>
        <fullName evidence="8">Gustatory receptor</fullName>
    </recommendedName>
</protein>
<dbReference type="GO" id="GO:0030424">
    <property type="term" value="C:axon"/>
    <property type="evidence" value="ECO:0007669"/>
    <property type="project" value="TreeGrafter"/>
</dbReference>
<dbReference type="GO" id="GO:0043025">
    <property type="term" value="C:neuronal cell body"/>
    <property type="evidence" value="ECO:0007669"/>
    <property type="project" value="TreeGrafter"/>
</dbReference>
<feature type="transmembrane region" description="Helical" evidence="8">
    <location>
        <begin position="303"/>
        <end position="327"/>
    </location>
</feature>
<evidence type="ECO:0000256" key="6">
    <source>
        <dbReference type="ARBA" id="ARBA00023170"/>
    </source>
</evidence>
<evidence type="ECO:0000256" key="3">
    <source>
        <dbReference type="ARBA" id="ARBA00022692"/>
    </source>
</evidence>
<dbReference type="PANTHER" id="PTHR21143:SF134">
    <property type="entry name" value="GUSTATORY RECEPTOR"/>
    <property type="match status" value="1"/>
</dbReference>
<dbReference type="GO" id="GO:0030425">
    <property type="term" value="C:dendrite"/>
    <property type="evidence" value="ECO:0007669"/>
    <property type="project" value="TreeGrafter"/>
</dbReference>
<dbReference type="GO" id="GO:0007165">
    <property type="term" value="P:signal transduction"/>
    <property type="evidence" value="ECO:0007669"/>
    <property type="project" value="UniProtKB-KW"/>
</dbReference>
<evidence type="ECO:0000256" key="7">
    <source>
        <dbReference type="ARBA" id="ARBA00023224"/>
    </source>
</evidence>
<dbReference type="InterPro" id="IPR013604">
    <property type="entry name" value="7TM_chemorcpt"/>
</dbReference>
<evidence type="ECO:0000256" key="4">
    <source>
        <dbReference type="ARBA" id="ARBA00022989"/>
    </source>
</evidence>
<sequence length="449" mass="52591">MSSINNSNFVNFNKTSNFFGNINKKNSYAGKNNEQKVNKIKSELHQDLFWTFRILIMFFKLIGLATFAHRIVIYKKRTLYTFQYSKIGIVYNIVLSSLLITCCYVSISFDLYHHMNLATCIYSLEFVLNALSSYVTLIRYCINQKSLVRIVNRLITIEHEIDRMYDLYHPLRRQRVFYTMIIACILNICLLIFVIYFDIFVMGFVIVPIEDLLVFHVSWLLIQYSLLVTVIQTYFTDVNRAIQSLTRINTSDLRLQSLYQTRRIVVNNSTVHQLLQLRDMHCHLCEIAEDVSSFYSLPVLFGIVYFFLSLICDAYSLLWTLLFFGIFDFEYHIYHIVSIIVVIYPIFLLTTRITRILIEMQKTGNIVHDLLKCAIGKEIKTELKKFSLQLLHRKVQFTANGYFRLDNTFFHSLIGTVTTYFVILVQFRIGTLSSSINANFTESNVTVQG</sequence>
<proteinExistence type="inferred from homology"/>
<keyword evidence="5 8" id="KW-0472">Membrane</keyword>
<dbReference type="Pfam" id="PF08395">
    <property type="entry name" value="7tm_7"/>
    <property type="match status" value="1"/>
</dbReference>
<dbReference type="GO" id="GO:0007635">
    <property type="term" value="P:chemosensory behavior"/>
    <property type="evidence" value="ECO:0007669"/>
    <property type="project" value="TreeGrafter"/>
</dbReference>
<accession>A0A195DA54</accession>
<organism evidence="9 10">
    <name type="scientific">Trachymyrmex cornetzi</name>
    <dbReference type="NCBI Taxonomy" id="471704"/>
    <lineage>
        <taxon>Eukaryota</taxon>
        <taxon>Metazoa</taxon>
        <taxon>Ecdysozoa</taxon>
        <taxon>Arthropoda</taxon>
        <taxon>Hexapoda</taxon>
        <taxon>Insecta</taxon>
        <taxon>Pterygota</taxon>
        <taxon>Neoptera</taxon>
        <taxon>Endopterygota</taxon>
        <taxon>Hymenoptera</taxon>
        <taxon>Apocrita</taxon>
        <taxon>Aculeata</taxon>
        <taxon>Formicoidea</taxon>
        <taxon>Formicidae</taxon>
        <taxon>Myrmicinae</taxon>
        <taxon>Trachymyrmex</taxon>
    </lineage>
</organism>
<feature type="transmembrane region" description="Helical" evidence="8">
    <location>
        <begin position="213"/>
        <end position="235"/>
    </location>
</feature>
<evidence type="ECO:0000256" key="8">
    <source>
        <dbReference type="RuleBase" id="RU363108"/>
    </source>
</evidence>
<feature type="transmembrane region" description="Helical" evidence="8">
    <location>
        <begin position="89"/>
        <end position="109"/>
    </location>
</feature>
<keyword evidence="7 8" id="KW-0807">Transducer</keyword>
<dbReference type="EMBL" id="KQ981082">
    <property type="protein sequence ID" value="KYN09746.1"/>
    <property type="molecule type" value="Genomic_DNA"/>
</dbReference>
<keyword evidence="6 8" id="KW-0675">Receptor</keyword>
<evidence type="ECO:0000313" key="10">
    <source>
        <dbReference type="Proteomes" id="UP000078492"/>
    </source>
</evidence>
<feature type="transmembrane region" description="Helical" evidence="8">
    <location>
        <begin position="333"/>
        <end position="353"/>
    </location>
</feature>
<dbReference type="AlphaFoldDB" id="A0A195DA54"/>
<evidence type="ECO:0000256" key="5">
    <source>
        <dbReference type="ARBA" id="ARBA00023136"/>
    </source>
</evidence>
<comment type="similarity">
    <text evidence="8">Belongs to the insect chemoreceptor superfamily. Gustatory receptor (GR) family.</text>
</comment>
<dbReference type="STRING" id="471704.A0A195DA54"/>
<dbReference type="GO" id="GO:0050909">
    <property type="term" value="P:sensory perception of taste"/>
    <property type="evidence" value="ECO:0007669"/>
    <property type="project" value="InterPro"/>
</dbReference>
<comment type="subcellular location">
    <subcellularLocation>
        <location evidence="1 8">Cell membrane</location>
        <topology evidence="1 8">Multi-pass membrane protein</topology>
    </subcellularLocation>
</comment>
<evidence type="ECO:0000313" key="9">
    <source>
        <dbReference type="EMBL" id="KYN09746.1"/>
    </source>
</evidence>
<dbReference type="Proteomes" id="UP000078492">
    <property type="component" value="Unassembled WGS sequence"/>
</dbReference>
<feature type="transmembrane region" description="Helical" evidence="8">
    <location>
        <begin position="121"/>
        <end position="142"/>
    </location>
</feature>
<reference evidence="9 10" key="1">
    <citation type="submission" date="2015-09" db="EMBL/GenBank/DDBJ databases">
        <title>Trachymyrmex cornetzi WGS genome.</title>
        <authorList>
            <person name="Nygaard S."/>
            <person name="Hu H."/>
            <person name="Boomsma J."/>
            <person name="Zhang G."/>
        </authorList>
    </citation>
    <scope>NUCLEOTIDE SEQUENCE [LARGE SCALE GENOMIC DNA]</scope>
    <source>
        <strain evidence="9">Tcor2-1</strain>
        <tissue evidence="9">Whole body</tissue>
    </source>
</reference>
<keyword evidence="4 8" id="KW-1133">Transmembrane helix</keyword>
<feature type="transmembrane region" description="Helical" evidence="8">
    <location>
        <begin position="48"/>
        <end position="68"/>
    </location>
</feature>
<gene>
    <name evidence="9" type="ORF">ALC57_18267</name>
</gene>